<protein>
    <submittedName>
        <fullName evidence="1">Uncharacterized protein</fullName>
    </submittedName>
</protein>
<evidence type="ECO:0000313" key="2">
    <source>
        <dbReference type="Proteomes" id="UP000006565"/>
    </source>
</evidence>
<dbReference type="EMBL" id="CP002117">
    <property type="protein sequence ID" value="ADN36198.1"/>
    <property type="molecule type" value="Genomic_DNA"/>
</dbReference>
<accession>E1RFG8</accession>
<gene>
    <name evidence="1" type="ordered locus">Mpet_1439</name>
</gene>
<evidence type="ECO:0000313" key="1">
    <source>
        <dbReference type="EMBL" id="ADN36198.1"/>
    </source>
</evidence>
<reference evidence="1 2" key="1">
    <citation type="journal article" date="2010" name="Stand. Genomic Sci.">
        <title>Complete genome sequence of Methanoplanus petrolearius type strain (SEBR 4847).</title>
        <authorList>
            <person name="Brambilla E."/>
            <person name="Djao O.D."/>
            <person name="Daligault H."/>
            <person name="Lapidus A."/>
            <person name="Lucas S."/>
            <person name="Hammon N."/>
            <person name="Nolan M."/>
            <person name="Tice H."/>
            <person name="Cheng J.F."/>
            <person name="Han C."/>
            <person name="Tapia R."/>
            <person name="Goodwin L."/>
            <person name="Pitluck S."/>
            <person name="Liolios K."/>
            <person name="Ivanova N."/>
            <person name="Mavromatis K."/>
            <person name="Mikhailova N."/>
            <person name="Pati A."/>
            <person name="Chen A."/>
            <person name="Palaniappan K."/>
            <person name="Land M."/>
            <person name="Hauser L."/>
            <person name="Chang Y.J."/>
            <person name="Jeffries C.D."/>
            <person name="Rohde M."/>
            <person name="Spring S."/>
            <person name="Sikorski J."/>
            <person name="Goker M."/>
            <person name="Woyke T."/>
            <person name="Bristow J."/>
            <person name="Eisen J.A."/>
            <person name="Markowitz V."/>
            <person name="Hugenholtz P."/>
            <person name="Kyrpides N.C."/>
            <person name="Klenk H.P."/>
        </authorList>
    </citation>
    <scope>NUCLEOTIDE SEQUENCE [LARGE SCALE GENOMIC DNA]</scope>
    <source>
        <strain evidence="2">DSM 11571 / OCM 486 / SEBR 4847</strain>
    </source>
</reference>
<keyword evidence="2" id="KW-1185">Reference proteome</keyword>
<dbReference type="RefSeq" id="WP_013329375.1">
    <property type="nucleotide sequence ID" value="NC_014507.1"/>
</dbReference>
<dbReference type="GeneID" id="9743909"/>
<dbReference type="OrthoDB" id="372596at2157"/>
<name>E1RFG8_METP4</name>
<dbReference type="KEGG" id="mpi:Mpet_1439"/>
<dbReference type="HOGENOM" id="CLU_1987647_0_0_2"/>
<dbReference type="Proteomes" id="UP000006565">
    <property type="component" value="Chromosome"/>
</dbReference>
<dbReference type="STRING" id="679926.Mpet_1439"/>
<sequence length="125" mass="14862">MCPPDTDSENVFLREKNGNLYYVVRNGKGNGRKESWYRIKDSEKDLIDRILEGKKQILDEIVEFPCMNPECRNKIKMTKEQLEEFFISYKKKYDMVVFPCCSKECRDRLLEIHGGELVCRNNKNQ</sequence>
<dbReference type="AlphaFoldDB" id="E1RFG8"/>
<organism evidence="1 2">
    <name type="scientific">Methanolacinia petrolearia (strain DSM 11571 / OCM 486 / SEBR 4847)</name>
    <name type="common">Methanoplanus petrolearius</name>
    <dbReference type="NCBI Taxonomy" id="679926"/>
    <lineage>
        <taxon>Archaea</taxon>
        <taxon>Methanobacteriati</taxon>
        <taxon>Methanobacteriota</taxon>
        <taxon>Stenosarchaea group</taxon>
        <taxon>Methanomicrobia</taxon>
        <taxon>Methanomicrobiales</taxon>
        <taxon>Methanomicrobiaceae</taxon>
        <taxon>Methanolacinia</taxon>
    </lineage>
</organism>
<proteinExistence type="predicted"/>